<feature type="compositionally biased region" description="Polar residues" evidence="3">
    <location>
        <begin position="1"/>
        <end position="10"/>
    </location>
</feature>
<dbReference type="InterPro" id="IPR042099">
    <property type="entry name" value="ANL_N_sf"/>
</dbReference>
<keyword evidence="2" id="KW-0067">ATP-binding</keyword>
<dbReference type="Pfam" id="PF23562">
    <property type="entry name" value="AMP-binding_C_3"/>
    <property type="match status" value="1"/>
</dbReference>
<feature type="domain" description="AMP-dependent synthetase/ligase" evidence="4">
    <location>
        <begin position="51"/>
        <end position="495"/>
    </location>
</feature>
<evidence type="ECO:0000256" key="1">
    <source>
        <dbReference type="ARBA" id="ARBA00022741"/>
    </source>
</evidence>
<dbReference type="EMBL" id="FPBZ01000013">
    <property type="protein sequence ID" value="SFU66274.1"/>
    <property type="molecule type" value="Genomic_DNA"/>
</dbReference>
<dbReference type="CDD" id="cd05907">
    <property type="entry name" value="VL_LC_FACS_like"/>
    <property type="match status" value="1"/>
</dbReference>
<dbReference type="Gene3D" id="3.40.50.12780">
    <property type="entry name" value="N-terminal domain of ligase-like"/>
    <property type="match status" value="1"/>
</dbReference>
<reference evidence="5 6" key="1">
    <citation type="submission" date="2016-10" db="EMBL/GenBank/DDBJ databases">
        <authorList>
            <person name="de Groot N.N."/>
        </authorList>
    </citation>
    <scope>NUCLEOTIDE SEQUENCE [LARGE SCALE GENOMIC DNA]</scope>
    <source>
        <strain evidence="5 6">Nl14</strain>
    </source>
</reference>
<dbReference type="InterPro" id="IPR020845">
    <property type="entry name" value="AMP-binding_CS"/>
</dbReference>
<dbReference type="PANTHER" id="PTHR43272:SF33">
    <property type="entry name" value="AMP-BINDING DOMAIN-CONTAINING PROTEIN-RELATED"/>
    <property type="match status" value="1"/>
</dbReference>
<dbReference type="GO" id="GO:0016020">
    <property type="term" value="C:membrane"/>
    <property type="evidence" value="ECO:0007669"/>
    <property type="project" value="TreeGrafter"/>
</dbReference>
<evidence type="ECO:0000256" key="2">
    <source>
        <dbReference type="ARBA" id="ARBA00022840"/>
    </source>
</evidence>
<organism evidence="5 6">
    <name type="scientific">Nitrosospira multiformis</name>
    <dbReference type="NCBI Taxonomy" id="1231"/>
    <lineage>
        <taxon>Bacteria</taxon>
        <taxon>Pseudomonadati</taxon>
        <taxon>Pseudomonadota</taxon>
        <taxon>Betaproteobacteria</taxon>
        <taxon>Nitrosomonadales</taxon>
        <taxon>Nitrosomonadaceae</taxon>
        <taxon>Nitrosospira</taxon>
    </lineage>
</organism>
<dbReference type="Pfam" id="PF00501">
    <property type="entry name" value="AMP-binding"/>
    <property type="match status" value="1"/>
</dbReference>
<dbReference type="PROSITE" id="PS00455">
    <property type="entry name" value="AMP_BINDING"/>
    <property type="match status" value="1"/>
</dbReference>
<dbReference type="RefSeq" id="WP_256210507.1">
    <property type="nucleotide sequence ID" value="NZ_FPBZ01000013.1"/>
</dbReference>
<dbReference type="SUPFAM" id="SSF56801">
    <property type="entry name" value="Acetyl-CoA synthetase-like"/>
    <property type="match status" value="1"/>
</dbReference>
<dbReference type="GO" id="GO:0005524">
    <property type="term" value="F:ATP binding"/>
    <property type="evidence" value="ECO:0007669"/>
    <property type="project" value="UniProtKB-KW"/>
</dbReference>
<evidence type="ECO:0000313" key="6">
    <source>
        <dbReference type="Proteomes" id="UP000182649"/>
    </source>
</evidence>
<evidence type="ECO:0000259" key="4">
    <source>
        <dbReference type="Pfam" id="PF00501"/>
    </source>
</evidence>
<accession>A0A1I7HZY6</accession>
<name>A0A1I7HZY6_9PROT</name>
<sequence>MNNASASRQQVRAALSPAATPSEAEIPTTSGRQDMAGIISVEIAGTLDGLFRERVRRTPEAIAYRDYDRSSGKWRDLTWSRMDERIAHWVIALSKEKLRPGDRVGIMLRNCPEWVMFEQAALRLGLVVVPLYPTDRPDNAAYILQDAGVKILLLEELGQWLAFSEGRDQIAGLVRVIIIQGSVRQGHRAGNELVLALHDWLPEWFPGERPTESLQPFPSVEPVYQLPAEPDHQASEEVPLSRILARDPHQLATIIYTSGTSGPPKGVMLSHHNILTNAYSCLQVVPIQESDVLLSFLPLSHTFERTAGYYVPMMRGSTVAYARSIPQLQEDLLIIRPTILVSVPRIYERVYAGIRARLAEGSLLSRKLFDLAVEIGYNRFEYQQGRAEKHFSHALWPLLEILVAKKVMSKLGGRLRAAMSGGAALSSDVSRVFIGLGLPILQGYGMTESSPVVCCNTIEDNVPASVGRPIPGVEVKLGEQNALLIRGPNVMLGYWNDEEATRAVMTPDGWLNSGDIVEIDESGHITITGRVKEIIVMSTGEKIPPANMEAAILRDPLFEQVMVVGEGRPHLAVLAVLNSGNWENMADEYHLDRNWRRLAGDPKFEEILLERIAYQIKGFPGYAKIYRIAVVTEPWTVENQMLTPTLKLRRTYVLNHYKSEVDRLYTK</sequence>
<evidence type="ECO:0000256" key="3">
    <source>
        <dbReference type="SAM" id="MobiDB-lite"/>
    </source>
</evidence>
<dbReference type="InterPro" id="IPR000873">
    <property type="entry name" value="AMP-dep_synth/lig_dom"/>
</dbReference>
<dbReference type="Proteomes" id="UP000182649">
    <property type="component" value="Unassembled WGS sequence"/>
</dbReference>
<evidence type="ECO:0000313" key="5">
    <source>
        <dbReference type="EMBL" id="SFU66274.1"/>
    </source>
</evidence>
<keyword evidence="1" id="KW-0547">Nucleotide-binding</keyword>
<protein>
    <submittedName>
        <fullName evidence="5">Long-chain acyl-CoA synthetase</fullName>
    </submittedName>
</protein>
<dbReference type="AlphaFoldDB" id="A0A1I7HZY6"/>
<dbReference type="PANTHER" id="PTHR43272">
    <property type="entry name" value="LONG-CHAIN-FATTY-ACID--COA LIGASE"/>
    <property type="match status" value="1"/>
</dbReference>
<proteinExistence type="predicted"/>
<gene>
    <name evidence="5" type="ORF">SAMN05216417_11338</name>
</gene>
<feature type="region of interest" description="Disordered" evidence="3">
    <location>
        <begin position="1"/>
        <end position="31"/>
    </location>
</feature>
<dbReference type="GO" id="GO:0004467">
    <property type="term" value="F:long-chain fatty acid-CoA ligase activity"/>
    <property type="evidence" value="ECO:0007669"/>
    <property type="project" value="TreeGrafter"/>
</dbReference>